<evidence type="ECO:0000313" key="7">
    <source>
        <dbReference type="Proteomes" id="UP000186136"/>
    </source>
</evidence>
<dbReference type="GO" id="GO:0005975">
    <property type="term" value="P:carbohydrate metabolic process"/>
    <property type="evidence" value="ECO:0007669"/>
    <property type="project" value="InterPro"/>
</dbReference>
<dbReference type="PANTHER" id="PTHR30480">
    <property type="entry name" value="BETA-HEXOSAMINIDASE-RELATED"/>
    <property type="match status" value="1"/>
</dbReference>
<feature type="domain" description="Glycoside hydrolase family 3 N-terminal" evidence="5">
    <location>
        <begin position="64"/>
        <end position="378"/>
    </location>
</feature>
<evidence type="ECO:0000256" key="4">
    <source>
        <dbReference type="SAM" id="MobiDB-lite"/>
    </source>
</evidence>
<comment type="caution">
    <text evidence="6">The sequence shown here is derived from an EMBL/GenBank/DDBJ whole genome shotgun (WGS) entry which is preliminary data.</text>
</comment>
<evidence type="ECO:0000256" key="2">
    <source>
        <dbReference type="ARBA" id="ARBA00022801"/>
    </source>
</evidence>
<evidence type="ECO:0000313" key="6">
    <source>
        <dbReference type="EMBL" id="GAV28686.1"/>
    </source>
</evidence>
<feature type="region of interest" description="Disordered" evidence="4">
    <location>
        <begin position="1"/>
        <end position="40"/>
    </location>
</feature>
<dbReference type="InterPro" id="IPR050226">
    <property type="entry name" value="NagZ_Beta-hexosaminidase"/>
</dbReference>
<proteinExistence type="inferred from homology"/>
<dbReference type="InterPro" id="IPR017853">
    <property type="entry name" value="GH"/>
</dbReference>
<dbReference type="InterPro" id="IPR036962">
    <property type="entry name" value="Glyco_hydro_3_N_sf"/>
</dbReference>
<dbReference type="Gene3D" id="3.20.20.300">
    <property type="entry name" value="Glycoside hydrolase, family 3, N-terminal domain"/>
    <property type="match status" value="1"/>
</dbReference>
<keyword evidence="7" id="KW-1185">Reference proteome</keyword>
<dbReference type="Proteomes" id="UP000186136">
    <property type="component" value="Unassembled WGS sequence"/>
</dbReference>
<evidence type="ECO:0000259" key="5">
    <source>
        <dbReference type="Pfam" id="PF00933"/>
    </source>
</evidence>
<dbReference type="SUPFAM" id="SSF55729">
    <property type="entry name" value="Acyl-CoA N-acyltransferases (Nat)"/>
    <property type="match status" value="1"/>
</dbReference>
<evidence type="ECO:0000256" key="3">
    <source>
        <dbReference type="ARBA" id="ARBA00023295"/>
    </source>
</evidence>
<dbReference type="Gene3D" id="3.40.630.30">
    <property type="match status" value="1"/>
</dbReference>
<keyword evidence="2" id="KW-0378">Hydrolase</keyword>
<feature type="compositionally biased region" description="Basic and acidic residues" evidence="4">
    <location>
        <begin position="16"/>
        <end position="25"/>
    </location>
</feature>
<protein>
    <recommendedName>
        <fullName evidence="5">Glycoside hydrolase family 3 N-terminal domain-containing protein</fullName>
    </recommendedName>
</protein>
<dbReference type="GO" id="GO:0004553">
    <property type="term" value="F:hydrolase activity, hydrolyzing O-glycosyl compounds"/>
    <property type="evidence" value="ECO:0007669"/>
    <property type="project" value="InterPro"/>
</dbReference>
<dbReference type="EMBL" id="BDGI01000077">
    <property type="protein sequence ID" value="GAV28686.1"/>
    <property type="molecule type" value="Genomic_DNA"/>
</dbReference>
<reference evidence="6 7" key="1">
    <citation type="submission" date="2016-08" db="EMBL/GenBank/DDBJ databases">
        <title>Whole genome shotgun sequence of Pichia membranifaciens KS47-1.</title>
        <authorList>
            <person name="Konishi M."/>
            <person name="Ishida M."/>
            <person name="Arakawa T."/>
            <person name="Kato Y."/>
            <person name="Horiuchi J."/>
        </authorList>
    </citation>
    <scope>NUCLEOTIDE SEQUENCE [LARGE SCALE GENOMIC DNA]</scope>
    <source>
        <strain evidence="6 7">KS47-1</strain>
    </source>
</reference>
<accession>A0A1Q2YGI4</accession>
<dbReference type="InterPro" id="IPR016181">
    <property type="entry name" value="Acyl_CoA_acyltransferase"/>
</dbReference>
<gene>
    <name evidence="6" type="ORF">PMKS-002160</name>
</gene>
<dbReference type="GO" id="GO:0009254">
    <property type="term" value="P:peptidoglycan turnover"/>
    <property type="evidence" value="ECO:0007669"/>
    <property type="project" value="TreeGrafter"/>
</dbReference>
<dbReference type="PANTHER" id="PTHR30480:SF8">
    <property type="entry name" value="PUTATIVE (AFU_ORTHOLOGUE AFUA_8G04060)-RELATED"/>
    <property type="match status" value="1"/>
</dbReference>
<dbReference type="AlphaFoldDB" id="A0A1Q2YGI4"/>
<dbReference type="SUPFAM" id="SSF51445">
    <property type="entry name" value="(Trans)glycosidases"/>
    <property type="match status" value="1"/>
</dbReference>
<comment type="similarity">
    <text evidence="1">Belongs to the glycosyl hydrolase 3 family.</text>
</comment>
<keyword evidence="3" id="KW-0326">Glycosidase</keyword>
<dbReference type="Pfam" id="PF00933">
    <property type="entry name" value="Glyco_hydro_3"/>
    <property type="match status" value="1"/>
</dbReference>
<name>A0A1Q2YGI4_9ASCO</name>
<feature type="compositionally biased region" description="Basic residues" evidence="4">
    <location>
        <begin position="1"/>
        <end position="10"/>
    </location>
</feature>
<dbReference type="OrthoDB" id="4215304at2759"/>
<evidence type="ECO:0000256" key="1">
    <source>
        <dbReference type="ARBA" id="ARBA00005336"/>
    </source>
</evidence>
<dbReference type="InterPro" id="IPR001764">
    <property type="entry name" value="Glyco_hydro_3_N"/>
</dbReference>
<organism evidence="6 7">
    <name type="scientific">Pichia membranifaciens</name>
    <dbReference type="NCBI Taxonomy" id="4926"/>
    <lineage>
        <taxon>Eukaryota</taxon>
        <taxon>Fungi</taxon>
        <taxon>Dikarya</taxon>
        <taxon>Ascomycota</taxon>
        <taxon>Saccharomycotina</taxon>
        <taxon>Pichiomycetes</taxon>
        <taxon>Pichiales</taxon>
        <taxon>Pichiaceae</taxon>
        <taxon>Pichia</taxon>
    </lineage>
</organism>
<sequence length="1128" mass="126878">MLALNRKRHSSINDETVNKREKKNPTEGINDYENSDNETNSDRDTYFRTLVGNFFIVGFEGTTVTKEISILISKYHVSSIILSGKNFINASQAKSLIQELQTVAKRSGYKYPLIFVIDEEGGMLNSLFDGDYVTQFPGAMSMGAAGITELAYKVYRAMAKELKSIGFSMCLGPVLDILKNTSNTFIQQMIGVRAYGYDLESTLKLGEVAAKAFKDENILNCGKHFPGYGSATINSNFELPMIFESAEQLFEFNLVPYIELIKEDLLDSVLVGGCAVPGVNNNDLHACLSPTIVTNMLREKLKFNGVVISECLLLEALDRNFGVVQGCISAFSVGCDLIMLCSNFDIQKQAIMALKSVIEDQLISPTIVNKSLERIQNLQQKLPSWEDVLTTQFLTPDILAYHKLLSKKAYEKSITLIRDAGMPISKYLMAGVENENTILMLTPLISPLYETVDSNGVKTHINSILSHDYGNLNLNYGEDVFIKLGELLSSYKPGYKVFHTSYNSNGLTSFHEELILKSKVILFFCAETTNNLYQVGVSKHVSMLCNSMANKKNSLGRSLGGKKMIIISVASPTDFLYDINLGGSPTGYICTYDYTINALCNLPKILFGDFKATGKIPGFSTHALQNGVAQCSDNKHRKHSWLVEIFSYKRDWENLINLLKNNNYLDYSVKETSLISLKRLLFDTKNHRSFVVRNTSSNTILGISSAWVYSSGDLQVNGKKLNVANLMFLLVDKNKRNISIGNHLYSKTIKYLFEERSCGKIYLGRNFPKFTIVNDLLLNFTEENNKALNFFKSFGCDFSGEIVMQEVKGRSNIKPTNPFTIGVDNSSRISVNTLLAGSMKMDKGDVSVSQEDYQVQEYPLDLKNNSPISGAFSNGSIEFSQNNELSKLHDEFTSRLLNRTLKRQIRYLMRLDDISSWQVAENLVRQLQVVGIMFDICKNPGDILSSHKGKYSGSNSYSSESDLYNNDDVSQLTEFANNSYEVYLELYKDFCSQNDDKQYFDGSGNLDIIVALEPTKRYVVGSLVVFNGKSKFSKFYPCLESLSSEKLMQKNEYACITGHFIDPLYTTLSEVFKLGLICTALMYVKGQYRKCSECFITDIDEKQIRSLQDNGFKTVEKYYNYYSVISEE</sequence>